<dbReference type="InterPro" id="IPR000683">
    <property type="entry name" value="Gfo/Idh/MocA-like_OxRdtase_N"/>
</dbReference>
<dbReference type="OrthoDB" id="9800252at2"/>
<dbReference type="AlphaFoldDB" id="A0A4R5KS73"/>
<dbReference type="Gene3D" id="3.40.50.720">
    <property type="entry name" value="NAD(P)-binding Rossmann-like Domain"/>
    <property type="match status" value="1"/>
</dbReference>
<dbReference type="EMBL" id="SMRT01000003">
    <property type="protein sequence ID" value="TDF98689.1"/>
    <property type="molecule type" value="Genomic_DNA"/>
</dbReference>
<evidence type="ECO:0000313" key="3">
    <source>
        <dbReference type="EMBL" id="TDF98689.1"/>
    </source>
</evidence>
<dbReference type="SUPFAM" id="SSF51735">
    <property type="entry name" value="NAD(P)-binding Rossmann-fold domains"/>
    <property type="match status" value="1"/>
</dbReference>
<dbReference type="PANTHER" id="PTHR43377">
    <property type="entry name" value="BILIVERDIN REDUCTASE A"/>
    <property type="match status" value="1"/>
</dbReference>
<dbReference type="InterPro" id="IPR051450">
    <property type="entry name" value="Gfo/Idh/MocA_Oxidoreductases"/>
</dbReference>
<feature type="domain" description="Gfo/Idh/MocA-like oxidoreductase N-terminal" evidence="1">
    <location>
        <begin position="45"/>
        <end position="154"/>
    </location>
</feature>
<dbReference type="InterPro" id="IPR055170">
    <property type="entry name" value="GFO_IDH_MocA-like_dom"/>
</dbReference>
<gene>
    <name evidence="3" type="ORF">E1757_09140</name>
</gene>
<dbReference type="InterPro" id="IPR036291">
    <property type="entry name" value="NAD(P)-bd_dom_sf"/>
</dbReference>
<dbReference type="Proteomes" id="UP000295636">
    <property type="component" value="Unassembled WGS sequence"/>
</dbReference>
<evidence type="ECO:0000313" key="4">
    <source>
        <dbReference type="Proteomes" id="UP000295636"/>
    </source>
</evidence>
<evidence type="ECO:0000259" key="1">
    <source>
        <dbReference type="Pfam" id="PF01408"/>
    </source>
</evidence>
<reference evidence="3 4" key="1">
    <citation type="submission" date="2019-03" db="EMBL/GenBank/DDBJ databases">
        <title>This is whole genome sequence of Paenibacillus sp MS74 strain.</title>
        <authorList>
            <person name="Trinh H.N."/>
        </authorList>
    </citation>
    <scope>NUCLEOTIDE SEQUENCE [LARGE SCALE GENOMIC DNA]</scope>
    <source>
        <strain evidence="3 4">MS74</strain>
    </source>
</reference>
<feature type="domain" description="GFO/IDH/MocA-like oxidoreductase" evidence="2">
    <location>
        <begin position="169"/>
        <end position="291"/>
    </location>
</feature>
<comment type="caution">
    <text evidence="3">The sequence shown here is derived from an EMBL/GenBank/DDBJ whole genome shotgun (WGS) entry which is preliminary data.</text>
</comment>
<organism evidence="3 4">
    <name type="scientific">Paenibacillus piri</name>
    <dbReference type="NCBI Taxonomy" id="2547395"/>
    <lineage>
        <taxon>Bacteria</taxon>
        <taxon>Bacillati</taxon>
        <taxon>Bacillota</taxon>
        <taxon>Bacilli</taxon>
        <taxon>Bacillales</taxon>
        <taxon>Paenibacillaceae</taxon>
        <taxon>Paenibacillus</taxon>
    </lineage>
</organism>
<dbReference type="Pfam" id="PF01408">
    <property type="entry name" value="GFO_IDH_MocA"/>
    <property type="match status" value="1"/>
</dbReference>
<dbReference type="PANTHER" id="PTHR43377:SF1">
    <property type="entry name" value="BILIVERDIN REDUCTASE A"/>
    <property type="match status" value="1"/>
</dbReference>
<name>A0A4R5KS73_9BACL</name>
<sequence length="370" mass="41538">MSSLLSRERTIISFQAWKIQLSSSGAMPDRPETKIKCKEARMNNMKVVLVGLGNFGSGWYKRLRRHAGVQGVCVVEANVQLRETIDLETPFYSSLEDAIISECPDFVINVTPPHIHTAINEIAFAHGLPVLCEKPISNDITDAQYIVGQAKLKNIPFMISENYRFFAPVLKAKELLDIGVIGKLSSVHIEFDRYHVVPVPYFGRLTNGLLEDVTIHHFDMIRYFTGQEAVKVFAMNSNPPGSWTDTTTIHLSAWMELDGGTVVDYHGSMMTKGKQTEWYGDWRFEGEEGAIAITSNRVQLMKEGMDEEVHTFDGVGNMLPLDEFIAALKEKREPRPSGRDYLKSQSLVHAAAVSSRKGKMLSVEEALREV</sequence>
<keyword evidence="4" id="KW-1185">Reference proteome</keyword>
<evidence type="ECO:0000259" key="2">
    <source>
        <dbReference type="Pfam" id="PF22725"/>
    </source>
</evidence>
<dbReference type="GO" id="GO:0000166">
    <property type="term" value="F:nucleotide binding"/>
    <property type="evidence" value="ECO:0007669"/>
    <property type="project" value="InterPro"/>
</dbReference>
<dbReference type="Gene3D" id="3.30.360.10">
    <property type="entry name" value="Dihydrodipicolinate Reductase, domain 2"/>
    <property type="match status" value="1"/>
</dbReference>
<dbReference type="SUPFAM" id="SSF55347">
    <property type="entry name" value="Glyceraldehyde-3-phosphate dehydrogenase-like, C-terminal domain"/>
    <property type="match status" value="1"/>
</dbReference>
<proteinExistence type="predicted"/>
<protein>
    <submittedName>
        <fullName evidence="3">Gfo/Idh/MocA family oxidoreductase</fullName>
    </submittedName>
</protein>
<accession>A0A4R5KS73</accession>
<dbReference type="Pfam" id="PF22725">
    <property type="entry name" value="GFO_IDH_MocA_C3"/>
    <property type="match status" value="1"/>
</dbReference>